<gene>
    <name evidence="1" type="ORF">CIMIT_11605</name>
    <name evidence="2" type="ORF">SAMEA4535761_02378</name>
</gene>
<dbReference type="InterPro" id="IPR019089">
    <property type="entry name" value="Cas_GSU0054"/>
</dbReference>
<dbReference type="OrthoDB" id="3324965at2"/>
<evidence type="ECO:0000313" key="1">
    <source>
        <dbReference type="EMBL" id="AIJ34435.1"/>
    </source>
</evidence>
<keyword evidence="3" id="KW-1185">Reference proteome</keyword>
<dbReference type="STRING" id="156978.CIMIT_11605"/>
<organism evidence="1 3">
    <name type="scientific">Corynebacterium imitans</name>
    <dbReference type="NCBI Taxonomy" id="156978"/>
    <lineage>
        <taxon>Bacteria</taxon>
        <taxon>Bacillati</taxon>
        <taxon>Actinomycetota</taxon>
        <taxon>Actinomycetes</taxon>
        <taxon>Mycobacteriales</taxon>
        <taxon>Corynebacteriaceae</taxon>
        <taxon>Corynebacterium</taxon>
    </lineage>
</organism>
<dbReference type="EMBL" id="CP009211">
    <property type="protein sequence ID" value="AIJ34435.1"/>
    <property type="molecule type" value="Genomic_DNA"/>
</dbReference>
<protein>
    <submittedName>
        <fullName evidence="2">Putative CRISPR-associated protein</fullName>
    </submittedName>
</protein>
<dbReference type="HOGENOM" id="CLU_038815_0_0_11"/>
<dbReference type="Proteomes" id="UP000215374">
    <property type="component" value="Chromosome 1"/>
</dbReference>
<accession>A0A076NS16</accession>
<dbReference type="Proteomes" id="UP000028780">
    <property type="component" value="Chromosome"/>
</dbReference>
<reference evidence="2 4" key="2">
    <citation type="submission" date="2017-06" db="EMBL/GenBank/DDBJ databases">
        <authorList>
            <consortium name="Pathogen Informatics"/>
        </authorList>
    </citation>
    <scope>NUCLEOTIDE SEQUENCE [LARGE SCALE GENOMIC DNA]</scope>
    <source>
        <strain evidence="2 4">NCTC13015</strain>
    </source>
</reference>
<sequence length="509" mass="56289">MPQLALTATFPLGTYYGHRSDGSVEAYPSPLRLHAALLSAAAQGHLSEDGEPSQASLDALQWLEKHPPNGIYQPDTRLLNNGNQRIGYRDVGTFDSKSMRKKVDARPISNGVAVQSPYGYMWHDVPEGVAATLTQLAEDVPYLGESHSVVALSAQSFTPNLWLSPTANCFTKEAFARPVAAEGRTAALIANHRARFTAKPPTLARDAFKKSQVPHSERPTEIGIAESWYEPAEPLPEDAPWGTVYLFELDREVEKRDRVALALSMHKALIARLGYGATPLITGKYNDGIKQPPNRLAIQYLPPRLAQLLNKDGPLLGLFVPSDATPEELLQVQRAVDIRELWSRRLGKIRIRFSNETRSGTRFWPAPEPGAYRLWETEMPIVPEVRRIRRNGSEWSLGDSALLSAAYVWRNDFTLTGSGPTRYIDLRDQAARRGVSTLDTHAVTRHVRDFAHHSHESVPVQPYRAVLDLGDLAGPQAAVMLGQSRHLGGGLLRPLDINLNSSEIPGEKP</sequence>
<evidence type="ECO:0000313" key="4">
    <source>
        <dbReference type="Proteomes" id="UP000215374"/>
    </source>
</evidence>
<dbReference type="NCBIfam" id="TIGR02165">
    <property type="entry name" value="cas5_6_GSU0054"/>
    <property type="match status" value="1"/>
</dbReference>
<evidence type="ECO:0000313" key="2">
    <source>
        <dbReference type="EMBL" id="SNV87277.1"/>
    </source>
</evidence>
<dbReference type="EMBL" id="LT906467">
    <property type="protein sequence ID" value="SNV87277.1"/>
    <property type="molecule type" value="Genomic_DNA"/>
</dbReference>
<dbReference type="AlphaFoldDB" id="A0A076NS16"/>
<reference evidence="1 3" key="1">
    <citation type="submission" date="2014-08" db="EMBL/GenBank/DDBJ databases">
        <title>Complete genome sequence of Corynebacterium imitans DSM 44264, isolated from a five-month-old boy with suspected pharyngeal diphtheria.</title>
        <authorList>
            <person name="Mollmann S."/>
            <person name="Albersmeier A."/>
            <person name="Ruckert C."/>
            <person name="Tauch A."/>
        </authorList>
    </citation>
    <scope>NUCLEOTIDE SEQUENCE [LARGE SCALE GENOMIC DNA]</scope>
    <source>
        <strain evidence="1 3">DSM 44264</strain>
    </source>
</reference>
<dbReference type="KEGG" id="cii:CIMIT_11605"/>
<name>A0A076NS16_9CORY</name>
<proteinExistence type="predicted"/>
<dbReference type="eggNOG" id="ENOG5033R8Q">
    <property type="taxonomic scope" value="Bacteria"/>
</dbReference>
<evidence type="ECO:0000313" key="3">
    <source>
        <dbReference type="Proteomes" id="UP000028780"/>
    </source>
</evidence>
<dbReference type="RefSeq" id="WP_038593175.1">
    <property type="nucleotide sequence ID" value="NZ_CP009211.1"/>
</dbReference>